<dbReference type="EMBL" id="CP120375">
    <property type="protein sequence ID" value="WEX91555.1"/>
    <property type="molecule type" value="Genomic_DNA"/>
</dbReference>
<name>A0ABY8DPQ9_9HYPH</name>
<dbReference type="InterPro" id="IPR000600">
    <property type="entry name" value="ROK"/>
</dbReference>
<accession>A0ABY8DPQ9</accession>
<evidence type="ECO:0000256" key="1">
    <source>
        <dbReference type="ARBA" id="ARBA00006479"/>
    </source>
</evidence>
<organism evidence="2 3">
    <name type="scientific">Sinorhizobium garamanticum</name>
    <dbReference type="NCBI Taxonomy" id="680247"/>
    <lineage>
        <taxon>Bacteria</taxon>
        <taxon>Pseudomonadati</taxon>
        <taxon>Pseudomonadota</taxon>
        <taxon>Alphaproteobacteria</taxon>
        <taxon>Hyphomicrobiales</taxon>
        <taxon>Rhizobiaceae</taxon>
        <taxon>Sinorhizobium/Ensifer group</taxon>
        <taxon>Sinorhizobium</taxon>
    </lineage>
</organism>
<protein>
    <submittedName>
        <fullName evidence="2">ROK family transcriptional regulator</fullName>
    </submittedName>
</protein>
<dbReference type="InterPro" id="IPR036390">
    <property type="entry name" value="WH_DNA-bd_sf"/>
</dbReference>
<dbReference type="InterPro" id="IPR036388">
    <property type="entry name" value="WH-like_DNA-bd_sf"/>
</dbReference>
<dbReference type="RefSeq" id="WP_280663515.1">
    <property type="nucleotide sequence ID" value="NZ_CP120375.1"/>
</dbReference>
<dbReference type="PANTHER" id="PTHR18964:SF149">
    <property type="entry name" value="BIFUNCTIONAL UDP-N-ACETYLGLUCOSAMINE 2-EPIMERASE_N-ACETYLMANNOSAMINE KINASE"/>
    <property type="match status" value="1"/>
</dbReference>
<keyword evidence="2" id="KW-0614">Plasmid</keyword>
<keyword evidence="3" id="KW-1185">Reference proteome</keyword>
<dbReference type="CDD" id="cd23763">
    <property type="entry name" value="ASKHA_ATPase_ROK"/>
    <property type="match status" value="1"/>
</dbReference>
<proteinExistence type="inferred from homology"/>
<dbReference type="SUPFAM" id="SSF53067">
    <property type="entry name" value="Actin-like ATPase domain"/>
    <property type="match status" value="1"/>
</dbReference>
<dbReference type="PANTHER" id="PTHR18964">
    <property type="entry name" value="ROK (REPRESSOR, ORF, KINASE) FAMILY"/>
    <property type="match status" value="1"/>
</dbReference>
<dbReference type="Pfam" id="PF00480">
    <property type="entry name" value="ROK"/>
    <property type="match status" value="1"/>
</dbReference>
<dbReference type="SUPFAM" id="SSF46785">
    <property type="entry name" value="Winged helix' DNA-binding domain"/>
    <property type="match status" value="1"/>
</dbReference>
<dbReference type="InterPro" id="IPR043129">
    <property type="entry name" value="ATPase_NBD"/>
</dbReference>
<dbReference type="Gene3D" id="3.30.420.40">
    <property type="match status" value="4"/>
</dbReference>
<dbReference type="Gene3D" id="1.10.10.10">
    <property type="entry name" value="Winged helix-like DNA-binding domain superfamily/Winged helix DNA-binding domain"/>
    <property type="match status" value="1"/>
</dbReference>
<sequence length="385" mass="40031">MMSIPTLSLNERRLIEMIFTGGEIARVDLAQRSGMAGASVTRLTAGLIEMGLLSEEPERTGAQGQPRRLLRLRADRFIAAGVTFSLSRMEVAVVNLAGSVLASSSLSVDAATASGVATGAQAAVQSMVADLSIDQSRLVGIGFSVPGNFGTVSHLLKAHPFFPAFEDTGALEAFRGSFDIPCYVENDGAAAALGEYVFGRGGEADDPLLFIHIGHGVGGGVIIDGRLYRGAHGNACLPGVLYPYDLPRPSGQDLLACLSRAGFPVTDFDGIPGLPDDARPDLDAWVKRAAAQLRQAVRVATGFFDPALIVIGGRLPLDLNERLAAAILAEPMEGPSRGLPVAPVVASRLGVQAGAIGAACIPLFATFFSGAVSDGGSTHINGRRR</sequence>
<geneLocation type="plasmid" evidence="2 3">
    <name>unnamed</name>
</geneLocation>
<dbReference type="Proteomes" id="UP001229355">
    <property type="component" value="Plasmid unnamed"/>
</dbReference>
<comment type="similarity">
    <text evidence="1">Belongs to the ROK (NagC/XylR) family.</text>
</comment>
<evidence type="ECO:0000313" key="2">
    <source>
        <dbReference type="EMBL" id="WEX91555.1"/>
    </source>
</evidence>
<gene>
    <name evidence="2" type="ORF">PZN02_006382</name>
</gene>
<reference evidence="2 3" key="1">
    <citation type="submission" date="2023-03" db="EMBL/GenBank/DDBJ databases">
        <authorList>
            <person name="Kaur S."/>
            <person name="Espinosa-Saiz D."/>
            <person name="Velazquez E."/>
            <person name="Menendez E."/>
            <person name="diCenzo G.C."/>
        </authorList>
    </citation>
    <scope>NUCLEOTIDE SEQUENCE [LARGE SCALE GENOMIC DNA]</scope>
    <source>
        <strain evidence="2 3">LMG 24692</strain>
        <plasmid evidence="2 3">unnamed</plasmid>
    </source>
</reference>
<evidence type="ECO:0000313" key="3">
    <source>
        <dbReference type="Proteomes" id="UP001229355"/>
    </source>
</evidence>